<dbReference type="Proteomes" id="UP001370490">
    <property type="component" value="Unassembled WGS sequence"/>
</dbReference>
<dbReference type="EC" id="2.3.2.27" evidence="2"/>
<feature type="region of interest" description="Disordered" evidence="8">
    <location>
        <begin position="1"/>
        <end position="20"/>
    </location>
</feature>
<gene>
    <name evidence="9" type="ORF">RJ641_015643</name>
</gene>
<keyword evidence="6" id="KW-0833">Ubl conjugation pathway</keyword>
<protein>
    <recommendedName>
        <fullName evidence="2">RING-type E3 ubiquitin transferase</fullName>
        <ecNumber evidence="2">2.3.2.27</ecNumber>
    </recommendedName>
</protein>
<dbReference type="GO" id="GO:0008270">
    <property type="term" value="F:zinc ion binding"/>
    <property type="evidence" value="ECO:0007669"/>
    <property type="project" value="UniProtKB-KW"/>
</dbReference>
<dbReference type="InterPro" id="IPR045191">
    <property type="entry name" value="MBR1/2-like"/>
</dbReference>
<evidence type="ECO:0000256" key="2">
    <source>
        <dbReference type="ARBA" id="ARBA00012483"/>
    </source>
</evidence>
<keyword evidence="7" id="KW-0862">Zinc</keyword>
<proteinExistence type="predicted"/>
<evidence type="ECO:0000256" key="3">
    <source>
        <dbReference type="ARBA" id="ARBA00022679"/>
    </source>
</evidence>
<comment type="caution">
    <text evidence="9">The sequence shown here is derived from an EMBL/GenBank/DDBJ whole genome shotgun (WGS) entry which is preliminary data.</text>
</comment>
<accession>A0AAN8YYD6</accession>
<keyword evidence="4" id="KW-0479">Metal-binding</keyword>
<keyword evidence="3" id="KW-0808">Transferase</keyword>
<name>A0AAN8YYD6_9MAGN</name>
<evidence type="ECO:0000256" key="5">
    <source>
        <dbReference type="ARBA" id="ARBA00022771"/>
    </source>
</evidence>
<evidence type="ECO:0000256" key="7">
    <source>
        <dbReference type="ARBA" id="ARBA00022833"/>
    </source>
</evidence>
<dbReference type="PANTHER" id="PTHR22937">
    <property type="entry name" value="E3 UBIQUITIN-PROTEIN LIGASE RNF165"/>
    <property type="match status" value="1"/>
</dbReference>
<evidence type="ECO:0000313" key="10">
    <source>
        <dbReference type="Proteomes" id="UP001370490"/>
    </source>
</evidence>
<evidence type="ECO:0000256" key="8">
    <source>
        <dbReference type="SAM" id="MobiDB-lite"/>
    </source>
</evidence>
<dbReference type="AlphaFoldDB" id="A0AAN8YYD6"/>
<sequence>MSNFNRGTRRMETPRHSSRSSFLSYERVDDTFLISEINSNFGLSEPAPITNGGHPRFRILSADMVAIFESDHHQFTYQIEEPLNSHSLSYENLLLLEERMGNVNSGLSHEAICRLLKLRSYLSSSKSDEICVVCQVNI</sequence>
<dbReference type="PANTHER" id="PTHR22937:SF65">
    <property type="entry name" value="E3 UBIQUITIN-PROTEIN LIGASE ARK2C"/>
    <property type="match status" value="1"/>
</dbReference>
<dbReference type="GO" id="GO:0061630">
    <property type="term" value="F:ubiquitin protein ligase activity"/>
    <property type="evidence" value="ECO:0007669"/>
    <property type="project" value="UniProtKB-EC"/>
</dbReference>
<evidence type="ECO:0000256" key="1">
    <source>
        <dbReference type="ARBA" id="ARBA00000900"/>
    </source>
</evidence>
<dbReference type="EMBL" id="JBAMMX010000021">
    <property type="protein sequence ID" value="KAK6919739.1"/>
    <property type="molecule type" value="Genomic_DNA"/>
</dbReference>
<keyword evidence="5" id="KW-0863">Zinc-finger</keyword>
<evidence type="ECO:0000256" key="6">
    <source>
        <dbReference type="ARBA" id="ARBA00022786"/>
    </source>
</evidence>
<keyword evidence="10" id="KW-1185">Reference proteome</keyword>
<evidence type="ECO:0000256" key="4">
    <source>
        <dbReference type="ARBA" id="ARBA00022723"/>
    </source>
</evidence>
<reference evidence="9 10" key="1">
    <citation type="submission" date="2023-12" db="EMBL/GenBank/DDBJ databases">
        <title>A high-quality genome assembly for Dillenia turbinata (Dilleniales).</title>
        <authorList>
            <person name="Chanderbali A."/>
        </authorList>
    </citation>
    <scope>NUCLEOTIDE SEQUENCE [LARGE SCALE GENOMIC DNA]</scope>
    <source>
        <strain evidence="9">LSX21</strain>
        <tissue evidence="9">Leaf</tissue>
    </source>
</reference>
<comment type="catalytic activity">
    <reaction evidence="1">
        <text>S-ubiquitinyl-[E2 ubiquitin-conjugating enzyme]-L-cysteine + [acceptor protein]-L-lysine = [E2 ubiquitin-conjugating enzyme]-L-cysteine + N(6)-ubiquitinyl-[acceptor protein]-L-lysine.</text>
        <dbReference type="EC" id="2.3.2.27"/>
    </reaction>
</comment>
<evidence type="ECO:0000313" key="9">
    <source>
        <dbReference type="EMBL" id="KAK6919739.1"/>
    </source>
</evidence>
<organism evidence="9 10">
    <name type="scientific">Dillenia turbinata</name>
    <dbReference type="NCBI Taxonomy" id="194707"/>
    <lineage>
        <taxon>Eukaryota</taxon>
        <taxon>Viridiplantae</taxon>
        <taxon>Streptophyta</taxon>
        <taxon>Embryophyta</taxon>
        <taxon>Tracheophyta</taxon>
        <taxon>Spermatophyta</taxon>
        <taxon>Magnoliopsida</taxon>
        <taxon>eudicotyledons</taxon>
        <taxon>Gunneridae</taxon>
        <taxon>Pentapetalae</taxon>
        <taxon>Dilleniales</taxon>
        <taxon>Dilleniaceae</taxon>
        <taxon>Dillenia</taxon>
    </lineage>
</organism>